<dbReference type="Gene3D" id="3.40.50.150">
    <property type="entry name" value="Vaccinia Virus protein VP39"/>
    <property type="match status" value="1"/>
</dbReference>
<gene>
    <name evidence="2" type="ORF">EV378_1614</name>
</gene>
<dbReference type="PANTHER" id="PTHR43591">
    <property type="entry name" value="METHYLTRANSFERASE"/>
    <property type="match status" value="1"/>
</dbReference>
<keyword evidence="2" id="KW-0489">Methyltransferase</keyword>
<dbReference type="GO" id="GO:0008168">
    <property type="term" value="F:methyltransferase activity"/>
    <property type="evidence" value="ECO:0007669"/>
    <property type="project" value="UniProtKB-KW"/>
</dbReference>
<dbReference type="PANTHER" id="PTHR43591:SF99">
    <property type="entry name" value="OS06G0646000 PROTEIN"/>
    <property type="match status" value="1"/>
</dbReference>
<dbReference type="EMBL" id="SMFZ01000001">
    <property type="protein sequence ID" value="TCK25790.1"/>
    <property type="molecule type" value="Genomic_DNA"/>
</dbReference>
<feature type="domain" description="Methyltransferase" evidence="1">
    <location>
        <begin position="43"/>
        <end position="122"/>
    </location>
</feature>
<sequence>MSTGVSRFFDDGSARFAGWTPVLWDPHGAAMVDAAAPAPGERVLDACCGAGSSALPAARAVGPFGRVDGIDLSDGLLATARERATEAGLTNLEFVHTDVTSWTGGYEVVLCGFGVFFLPDMDADTDHLIGLLGRGGRFAMTCWPTGSLDAVFRPFFAAVSEHRPDVLEAPKPQFTENSERLGAERDVAEWLAARGLSDVRVRRRELDIPIDADRGWDFLHSGPVRSVLGDVEADTVERIRQSFRDTVGAEGIDVLHAPCLVATGTVAG</sequence>
<dbReference type="InterPro" id="IPR041698">
    <property type="entry name" value="Methyltransf_25"/>
</dbReference>
<accession>A0A4R1HY56</accession>
<dbReference type="GO" id="GO:0032259">
    <property type="term" value="P:methylation"/>
    <property type="evidence" value="ECO:0007669"/>
    <property type="project" value="UniProtKB-KW"/>
</dbReference>
<dbReference type="CDD" id="cd02440">
    <property type="entry name" value="AdoMet_MTases"/>
    <property type="match status" value="1"/>
</dbReference>
<dbReference type="InterPro" id="IPR029063">
    <property type="entry name" value="SAM-dependent_MTases_sf"/>
</dbReference>
<dbReference type="AlphaFoldDB" id="A0A4R1HY56"/>
<reference evidence="2 3" key="1">
    <citation type="submission" date="2019-03" db="EMBL/GenBank/DDBJ databases">
        <title>Sequencing the genomes of 1000 actinobacteria strains.</title>
        <authorList>
            <person name="Klenk H.-P."/>
        </authorList>
    </citation>
    <scope>NUCLEOTIDE SEQUENCE [LARGE SCALE GENOMIC DNA]</scope>
    <source>
        <strain evidence="2 3">DSM 44969</strain>
    </source>
</reference>
<dbReference type="Proteomes" id="UP000295560">
    <property type="component" value="Unassembled WGS sequence"/>
</dbReference>
<keyword evidence="3" id="KW-1185">Reference proteome</keyword>
<dbReference type="SUPFAM" id="SSF53335">
    <property type="entry name" value="S-adenosyl-L-methionine-dependent methyltransferases"/>
    <property type="match status" value="1"/>
</dbReference>
<protein>
    <submittedName>
        <fullName evidence="2">Methyltransferase family protein</fullName>
    </submittedName>
</protein>
<evidence type="ECO:0000313" key="2">
    <source>
        <dbReference type="EMBL" id="TCK25790.1"/>
    </source>
</evidence>
<dbReference type="OrthoDB" id="7032234at2"/>
<dbReference type="Pfam" id="PF13649">
    <property type="entry name" value="Methyltransf_25"/>
    <property type="match status" value="1"/>
</dbReference>
<evidence type="ECO:0000259" key="1">
    <source>
        <dbReference type="Pfam" id="PF13649"/>
    </source>
</evidence>
<dbReference type="RefSeq" id="WP_132422270.1">
    <property type="nucleotide sequence ID" value="NZ_SMFZ01000001.1"/>
</dbReference>
<comment type="caution">
    <text evidence="2">The sequence shown here is derived from an EMBL/GenBank/DDBJ whole genome shotgun (WGS) entry which is preliminary data.</text>
</comment>
<evidence type="ECO:0000313" key="3">
    <source>
        <dbReference type="Proteomes" id="UP000295560"/>
    </source>
</evidence>
<keyword evidence="2" id="KW-0808">Transferase</keyword>
<organism evidence="2 3">
    <name type="scientific">Pseudonocardia endophytica</name>
    <dbReference type="NCBI Taxonomy" id="401976"/>
    <lineage>
        <taxon>Bacteria</taxon>
        <taxon>Bacillati</taxon>
        <taxon>Actinomycetota</taxon>
        <taxon>Actinomycetes</taxon>
        <taxon>Pseudonocardiales</taxon>
        <taxon>Pseudonocardiaceae</taxon>
        <taxon>Pseudonocardia</taxon>
    </lineage>
</organism>
<proteinExistence type="predicted"/>
<name>A0A4R1HY56_PSEEN</name>